<reference evidence="1" key="1">
    <citation type="submission" date="2014-11" db="EMBL/GenBank/DDBJ databases">
        <authorList>
            <person name="Amaro Gonzalez C."/>
        </authorList>
    </citation>
    <scope>NUCLEOTIDE SEQUENCE</scope>
</reference>
<dbReference type="EMBL" id="GBXM01073229">
    <property type="protein sequence ID" value="JAH35348.1"/>
    <property type="molecule type" value="Transcribed_RNA"/>
</dbReference>
<evidence type="ECO:0000313" key="1">
    <source>
        <dbReference type="EMBL" id="JAH35348.1"/>
    </source>
</evidence>
<name>A0A0E9S4A2_ANGAN</name>
<proteinExistence type="predicted"/>
<sequence length="28" mass="3501">MQWHYPQVQFKQFVALRSHRKAARRDES</sequence>
<reference evidence="1" key="2">
    <citation type="journal article" date="2015" name="Fish Shellfish Immunol.">
        <title>Early steps in the European eel (Anguilla anguilla)-Vibrio vulnificus interaction in the gills: Role of the RtxA13 toxin.</title>
        <authorList>
            <person name="Callol A."/>
            <person name="Pajuelo D."/>
            <person name="Ebbesson L."/>
            <person name="Teles M."/>
            <person name="MacKenzie S."/>
            <person name="Amaro C."/>
        </authorList>
    </citation>
    <scope>NUCLEOTIDE SEQUENCE</scope>
</reference>
<protein>
    <submittedName>
        <fullName evidence="1">Uncharacterized protein</fullName>
    </submittedName>
</protein>
<dbReference type="AlphaFoldDB" id="A0A0E9S4A2"/>
<accession>A0A0E9S4A2</accession>
<organism evidence="1">
    <name type="scientific">Anguilla anguilla</name>
    <name type="common">European freshwater eel</name>
    <name type="synonym">Muraena anguilla</name>
    <dbReference type="NCBI Taxonomy" id="7936"/>
    <lineage>
        <taxon>Eukaryota</taxon>
        <taxon>Metazoa</taxon>
        <taxon>Chordata</taxon>
        <taxon>Craniata</taxon>
        <taxon>Vertebrata</taxon>
        <taxon>Euteleostomi</taxon>
        <taxon>Actinopterygii</taxon>
        <taxon>Neopterygii</taxon>
        <taxon>Teleostei</taxon>
        <taxon>Anguilliformes</taxon>
        <taxon>Anguillidae</taxon>
        <taxon>Anguilla</taxon>
    </lineage>
</organism>